<reference evidence="1" key="1">
    <citation type="submission" date="2023-07" db="EMBL/GenBank/DDBJ databases">
        <title>draft genome sequence of fig (Ficus carica).</title>
        <authorList>
            <person name="Takahashi T."/>
            <person name="Nishimura K."/>
        </authorList>
    </citation>
    <scope>NUCLEOTIDE SEQUENCE</scope>
</reference>
<proteinExistence type="predicted"/>
<keyword evidence="2" id="KW-1185">Reference proteome</keyword>
<evidence type="ECO:0000313" key="2">
    <source>
        <dbReference type="Proteomes" id="UP001187192"/>
    </source>
</evidence>
<sequence>MQACGRVHGSSWCSDGHTPTARLDQQGKSLARKNFSVMPLSGMAGCAWLGAVWHGPNGFVDYGLSEDELEVCAIVDKEKQRQLRIIVVEHHYLKGGKSWFEAWVKHKHYNKQRKNIKK</sequence>
<dbReference type="EMBL" id="BTGU01000170">
    <property type="protein sequence ID" value="GMN64174.1"/>
    <property type="molecule type" value="Genomic_DNA"/>
</dbReference>
<evidence type="ECO:0000313" key="1">
    <source>
        <dbReference type="EMBL" id="GMN64174.1"/>
    </source>
</evidence>
<gene>
    <name evidence="1" type="ORF">TIFTF001_033258</name>
</gene>
<name>A0AA88J6W1_FICCA</name>
<organism evidence="1 2">
    <name type="scientific">Ficus carica</name>
    <name type="common">Common fig</name>
    <dbReference type="NCBI Taxonomy" id="3494"/>
    <lineage>
        <taxon>Eukaryota</taxon>
        <taxon>Viridiplantae</taxon>
        <taxon>Streptophyta</taxon>
        <taxon>Embryophyta</taxon>
        <taxon>Tracheophyta</taxon>
        <taxon>Spermatophyta</taxon>
        <taxon>Magnoliopsida</taxon>
        <taxon>eudicotyledons</taxon>
        <taxon>Gunneridae</taxon>
        <taxon>Pentapetalae</taxon>
        <taxon>rosids</taxon>
        <taxon>fabids</taxon>
        <taxon>Rosales</taxon>
        <taxon>Moraceae</taxon>
        <taxon>Ficeae</taxon>
        <taxon>Ficus</taxon>
    </lineage>
</organism>
<accession>A0AA88J6W1</accession>
<comment type="caution">
    <text evidence="1">The sequence shown here is derived from an EMBL/GenBank/DDBJ whole genome shotgun (WGS) entry which is preliminary data.</text>
</comment>
<protein>
    <submittedName>
        <fullName evidence="1">Uncharacterized protein</fullName>
    </submittedName>
</protein>
<dbReference type="AlphaFoldDB" id="A0AA88J6W1"/>
<dbReference type="Proteomes" id="UP001187192">
    <property type="component" value="Unassembled WGS sequence"/>
</dbReference>